<name>A0A3N5CRA4_9SPHN</name>
<evidence type="ECO:0000313" key="3">
    <source>
        <dbReference type="EMBL" id="RPF71604.1"/>
    </source>
</evidence>
<feature type="compositionally biased region" description="Polar residues" evidence="1">
    <location>
        <begin position="84"/>
        <end position="98"/>
    </location>
</feature>
<dbReference type="AlphaFoldDB" id="A0A3N5CRA4"/>
<feature type="signal peptide" evidence="2">
    <location>
        <begin position="1"/>
        <end position="18"/>
    </location>
</feature>
<feature type="compositionally biased region" description="Low complexity" evidence="1">
    <location>
        <begin position="70"/>
        <end position="83"/>
    </location>
</feature>
<comment type="caution">
    <text evidence="3">The sequence shown here is derived from an EMBL/GenBank/DDBJ whole genome shotgun (WGS) entry which is preliminary data.</text>
</comment>
<organism evidence="3 4">
    <name type="scientific">Aurantiacibacter spongiae</name>
    <dbReference type="NCBI Taxonomy" id="2488860"/>
    <lineage>
        <taxon>Bacteria</taxon>
        <taxon>Pseudomonadati</taxon>
        <taxon>Pseudomonadota</taxon>
        <taxon>Alphaproteobacteria</taxon>
        <taxon>Sphingomonadales</taxon>
        <taxon>Erythrobacteraceae</taxon>
        <taxon>Aurantiacibacter</taxon>
    </lineage>
</organism>
<dbReference type="EMBL" id="RPFZ01000001">
    <property type="protein sequence ID" value="RPF71604.1"/>
    <property type="molecule type" value="Genomic_DNA"/>
</dbReference>
<reference evidence="3 4" key="1">
    <citation type="submission" date="2018-11" db="EMBL/GenBank/DDBJ databases">
        <title>Erythrobacter spongiae sp. nov., isolated from a marine sponge.</title>
        <authorList>
            <person name="Zhuang L."/>
            <person name="Luo L."/>
        </authorList>
    </citation>
    <scope>NUCLEOTIDE SEQUENCE [LARGE SCALE GENOMIC DNA]</scope>
    <source>
        <strain evidence="3 4">HN-E23</strain>
    </source>
</reference>
<protein>
    <recommendedName>
        <fullName evidence="5">Lipoprotein</fullName>
    </recommendedName>
</protein>
<dbReference type="Proteomes" id="UP000275232">
    <property type="component" value="Unassembled WGS sequence"/>
</dbReference>
<feature type="region of interest" description="Disordered" evidence="1">
    <location>
        <begin position="70"/>
        <end position="98"/>
    </location>
</feature>
<evidence type="ECO:0000313" key="4">
    <source>
        <dbReference type="Proteomes" id="UP000275232"/>
    </source>
</evidence>
<proteinExistence type="predicted"/>
<dbReference type="RefSeq" id="WP_123880223.1">
    <property type="nucleotide sequence ID" value="NZ_RPFZ01000001.1"/>
</dbReference>
<dbReference type="PROSITE" id="PS51257">
    <property type="entry name" value="PROKAR_LIPOPROTEIN"/>
    <property type="match status" value="1"/>
</dbReference>
<keyword evidence="4" id="KW-1185">Reference proteome</keyword>
<dbReference type="OrthoDB" id="7409511at2"/>
<keyword evidence="2" id="KW-0732">Signal</keyword>
<evidence type="ECO:0008006" key="5">
    <source>
        <dbReference type="Google" id="ProtNLM"/>
    </source>
</evidence>
<feature type="chain" id="PRO_5018122004" description="Lipoprotein" evidence="2">
    <location>
        <begin position="19"/>
        <end position="190"/>
    </location>
</feature>
<sequence length="190" mass="19813">MRNLLKFTAAAAPLALLAACGSDEPTDDVTDVAAAPATSTDAGMTEPGPATRLSDAGDYSGTYNYANSDGTTSSLSLNSSDNTYEYTGSDGSPRTGTYTVDDDGYRLTIDDYNGSPGYFAISNGALYRLQNDTAIDADTMVSGERYTRDGMDGSTNNSAMGTNPSNTMADEEQFSREPELGSPVAPPAND</sequence>
<evidence type="ECO:0000256" key="2">
    <source>
        <dbReference type="SAM" id="SignalP"/>
    </source>
</evidence>
<feature type="compositionally biased region" description="Polar residues" evidence="1">
    <location>
        <begin position="153"/>
        <end position="168"/>
    </location>
</feature>
<evidence type="ECO:0000256" key="1">
    <source>
        <dbReference type="SAM" id="MobiDB-lite"/>
    </source>
</evidence>
<gene>
    <name evidence="3" type="ORF">EG799_08205</name>
</gene>
<accession>A0A3N5CRA4</accession>
<feature type="region of interest" description="Disordered" evidence="1">
    <location>
        <begin position="146"/>
        <end position="190"/>
    </location>
</feature>